<keyword evidence="2" id="KW-1185">Reference proteome</keyword>
<sequence length="90" mass="10293">MAGSLGYPQEKYQRVPVAQRDLYTNKYLVAFNRNYPHCRGTITTGLLTPGTDVALLLELSASCFYYEQPEPRIYFPHRRIDCKVTASVAF</sequence>
<accession>A0AAV2P434</accession>
<name>A0AAV2P434_9HYME</name>
<evidence type="ECO:0000313" key="2">
    <source>
        <dbReference type="Proteomes" id="UP001497644"/>
    </source>
</evidence>
<protein>
    <submittedName>
        <fullName evidence="1">Uncharacterized protein</fullName>
    </submittedName>
</protein>
<proteinExistence type="predicted"/>
<organism evidence="1 2">
    <name type="scientific">Lasius platythorax</name>
    <dbReference type="NCBI Taxonomy" id="488582"/>
    <lineage>
        <taxon>Eukaryota</taxon>
        <taxon>Metazoa</taxon>
        <taxon>Ecdysozoa</taxon>
        <taxon>Arthropoda</taxon>
        <taxon>Hexapoda</taxon>
        <taxon>Insecta</taxon>
        <taxon>Pterygota</taxon>
        <taxon>Neoptera</taxon>
        <taxon>Endopterygota</taxon>
        <taxon>Hymenoptera</taxon>
        <taxon>Apocrita</taxon>
        <taxon>Aculeata</taxon>
        <taxon>Formicoidea</taxon>
        <taxon>Formicidae</taxon>
        <taxon>Formicinae</taxon>
        <taxon>Lasius</taxon>
        <taxon>Lasius</taxon>
    </lineage>
</organism>
<dbReference type="Proteomes" id="UP001497644">
    <property type="component" value="Chromosome 6"/>
</dbReference>
<dbReference type="EMBL" id="OZ034829">
    <property type="protein sequence ID" value="CAL1685890.1"/>
    <property type="molecule type" value="Genomic_DNA"/>
</dbReference>
<evidence type="ECO:0000313" key="1">
    <source>
        <dbReference type="EMBL" id="CAL1685890.1"/>
    </source>
</evidence>
<reference evidence="1" key="1">
    <citation type="submission" date="2024-04" db="EMBL/GenBank/DDBJ databases">
        <authorList>
            <consortium name="Molecular Ecology Group"/>
        </authorList>
    </citation>
    <scope>NUCLEOTIDE SEQUENCE</scope>
</reference>
<dbReference type="AlphaFoldDB" id="A0AAV2P434"/>
<gene>
    <name evidence="1" type="ORF">LPLAT_LOCUS11294</name>
</gene>